<organism evidence="11 12">
    <name type="scientific">Melipona bicolor</name>
    <dbReference type="NCBI Taxonomy" id="60889"/>
    <lineage>
        <taxon>Eukaryota</taxon>
        <taxon>Metazoa</taxon>
        <taxon>Ecdysozoa</taxon>
        <taxon>Arthropoda</taxon>
        <taxon>Hexapoda</taxon>
        <taxon>Insecta</taxon>
        <taxon>Pterygota</taxon>
        <taxon>Neoptera</taxon>
        <taxon>Endopterygota</taxon>
        <taxon>Hymenoptera</taxon>
        <taxon>Apocrita</taxon>
        <taxon>Aculeata</taxon>
        <taxon>Apoidea</taxon>
        <taxon>Anthophila</taxon>
        <taxon>Apidae</taxon>
        <taxon>Melipona</taxon>
    </lineage>
</organism>
<keyword evidence="12" id="KW-1185">Reference proteome</keyword>
<dbReference type="InterPro" id="IPR015615">
    <property type="entry name" value="TGF-beta-rel"/>
</dbReference>
<dbReference type="Proteomes" id="UP001177670">
    <property type="component" value="Unassembled WGS sequence"/>
</dbReference>
<comment type="similarity">
    <text evidence="2 8">Belongs to the TGF-beta family.</text>
</comment>
<dbReference type="InterPro" id="IPR001839">
    <property type="entry name" value="TGF-b_C"/>
</dbReference>
<dbReference type="InterPro" id="IPR029034">
    <property type="entry name" value="Cystine-knot_cytokine"/>
</dbReference>
<keyword evidence="5 8" id="KW-0339">Growth factor</keyword>
<keyword evidence="7" id="KW-0325">Glycoprotein</keyword>
<feature type="signal peptide" evidence="9">
    <location>
        <begin position="1"/>
        <end position="27"/>
    </location>
</feature>
<comment type="caution">
    <text evidence="11">The sequence shown here is derived from an EMBL/GenBank/DDBJ whole genome shotgun (WGS) entry which is preliminary data.</text>
</comment>
<reference evidence="11" key="1">
    <citation type="submission" date="2021-10" db="EMBL/GenBank/DDBJ databases">
        <title>Melipona bicolor Genome sequencing and assembly.</title>
        <authorList>
            <person name="Araujo N.S."/>
            <person name="Arias M.C."/>
        </authorList>
    </citation>
    <scope>NUCLEOTIDE SEQUENCE</scope>
    <source>
        <strain evidence="11">USP_2M_L1-L4_2017</strain>
        <tissue evidence="11">Whole body</tissue>
    </source>
</reference>
<evidence type="ECO:0000313" key="12">
    <source>
        <dbReference type="Proteomes" id="UP001177670"/>
    </source>
</evidence>
<dbReference type="GO" id="GO:0005125">
    <property type="term" value="F:cytokine activity"/>
    <property type="evidence" value="ECO:0007669"/>
    <property type="project" value="TreeGrafter"/>
</dbReference>
<dbReference type="Pfam" id="PF00688">
    <property type="entry name" value="TGFb_propeptide"/>
    <property type="match status" value="1"/>
</dbReference>
<accession>A0AA40GG77</accession>
<dbReference type="InterPro" id="IPR001111">
    <property type="entry name" value="TGF-b_propeptide"/>
</dbReference>
<dbReference type="PANTHER" id="PTHR11848:SF263">
    <property type="entry name" value="PROTEIN DECAPENTAPLEGIC"/>
    <property type="match status" value="1"/>
</dbReference>
<dbReference type="PROSITE" id="PS51362">
    <property type="entry name" value="TGF_BETA_2"/>
    <property type="match status" value="1"/>
</dbReference>
<keyword evidence="3" id="KW-0964">Secreted</keyword>
<keyword evidence="6" id="KW-1015">Disulfide bond</keyword>
<evidence type="ECO:0000256" key="8">
    <source>
        <dbReference type="RuleBase" id="RU000354"/>
    </source>
</evidence>
<dbReference type="GO" id="GO:0008083">
    <property type="term" value="F:growth factor activity"/>
    <property type="evidence" value="ECO:0007669"/>
    <property type="project" value="UniProtKB-KW"/>
</dbReference>
<protein>
    <recommendedName>
        <fullName evidence="10">TGF-beta family profile domain-containing protein</fullName>
    </recommendedName>
</protein>
<evidence type="ECO:0000256" key="3">
    <source>
        <dbReference type="ARBA" id="ARBA00022525"/>
    </source>
</evidence>
<comment type="subcellular location">
    <subcellularLocation>
        <location evidence="1">Secreted</location>
    </subcellularLocation>
</comment>
<evidence type="ECO:0000256" key="9">
    <source>
        <dbReference type="SAM" id="SignalP"/>
    </source>
</evidence>
<evidence type="ECO:0000259" key="10">
    <source>
        <dbReference type="PROSITE" id="PS51362"/>
    </source>
</evidence>
<name>A0AA40GG77_9HYME</name>
<feature type="chain" id="PRO_5041225715" description="TGF-beta family profile domain-containing protein" evidence="9">
    <location>
        <begin position="28"/>
        <end position="339"/>
    </location>
</feature>
<evidence type="ECO:0000256" key="2">
    <source>
        <dbReference type="ARBA" id="ARBA00006656"/>
    </source>
</evidence>
<evidence type="ECO:0000313" key="11">
    <source>
        <dbReference type="EMBL" id="KAK1137263.1"/>
    </source>
</evidence>
<evidence type="ECO:0000256" key="6">
    <source>
        <dbReference type="ARBA" id="ARBA00023157"/>
    </source>
</evidence>
<dbReference type="SMART" id="SM00204">
    <property type="entry name" value="TGFB"/>
    <property type="match status" value="1"/>
</dbReference>
<dbReference type="Pfam" id="PF00019">
    <property type="entry name" value="TGF_beta"/>
    <property type="match status" value="1"/>
</dbReference>
<feature type="domain" description="TGF-beta family profile" evidence="10">
    <location>
        <begin position="274"/>
        <end position="339"/>
    </location>
</feature>
<dbReference type="SUPFAM" id="SSF57501">
    <property type="entry name" value="Cystine-knot cytokines"/>
    <property type="match status" value="1"/>
</dbReference>
<dbReference type="Gene3D" id="2.10.90.10">
    <property type="entry name" value="Cystine-knot cytokines"/>
    <property type="match status" value="1"/>
</dbReference>
<dbReference type="AlphaFoldDB" id="A0AA40GG77"/>
<dbReference type="PANTHER" id="PTHR11848">
    <property type="entry name" value="TGF-BETA FAMILY"/>
    <property type="match status" value="1"/>
</dbReference>
<sequence length="339" mass="38815">MSKDITMCMLLPLRLVLIAANLLLATTENVHFHLHPKEHFAIGEREQAIAGIEASLLSSFGFIKRPKPQGPAYVPESLRKLFVKQNSIGMADIAKPGIHARSANTVRSFSHIESELDHKFQSPNRFRLSFDLSSIPSEEKLQAAELSLSRVPILNEDDSDPKLGRIFVYDILRPGAKGHSAPLLRLIDSKLINTRKNGTVSLDVHPAVKRWVNNPKSNHGLLVDVHGTKEEHVRLKRNTNEKDDTWIANRPMLFTYTDDGRYKMSSANQIMGRRARRAALRKNRRKDGRENCRRHPLYVDFADVGWNDWIVAPPGYDAFYCHGNGRRRWWKWTEICRRS</sequence>
<proteinExistence type="inferred from homology"/>
<evidence type="ECO:0000256" key="1">
    <source>
        <dbReference type="ARBA" id="ARBA00004613"/>
    </source>
</evidence>
<dbReference type="Gene3D" id="2.60.120.970">
    <property type="match status" value="1"/>
</dbReference>
<dbReference type="GO" id="GO:0005615">
    <property type="term" value="C:extracellular space"/>
    <property type="evidence" value="ECO:0007669"/>
    <property type="project" value="TreeGrafter"/>
</dbReference>
<keyword evidence="4 9" id="KW-0732">Signal</keyword>
<evidence type="ECO:0000256" key="4">
    <source>
        <dbReference type="ARBA" id="ARBA00022729"/>
    </source>
</evidence>
<dbReference type="EMBL" id="JAHYIQ010000001">
    <property type="protein sequence ID" value="KAK1137263.1"/>
    <property type="molecule type" value="Genomic_DNA"/>
</dbReference>
<gene>
    <name evidence="11" type="ORF">K0M31_001777</name>
</gene>
<evidence type="ECO:0000256" key="5">
    <source>
        <dbReference type="ARBA" id="ARBA00023030"/>
    </source>
</evidence>
<evidence type="ECO:0000256" key="7">
    <source>
        <dbReference type="ARBA" id="ARBA00023180"/>
    </source>
</evidence>